<dbReference type="InterPro" id="IPR018146">
    <property type="entry name" value="Glyoxalase_1_CS"/>
</dbReference>
<protein>
    <submittedName>
        <fullName evidence="3">Glyoxalase family protein</fullName>
    </submittedName>
</protein>
<dbReference type="Gene3D" id="3.10.180.10">
    <property type="entry name" value="2,3-Dihydroxybiphenyl 1,2-Dioxygenase, domain 1"/>
    <property type="match status" value="1"/>
</dbReference>
<feature type="domain" description="VOC" evidence="2">
    <location>
        <begin position="2"/>
        <end position="127"/>
    </location>
</feature>
<dbReference type="InterPro" id="IPR050383">
    <property type="entry name" value="GlyoxalaseI/FosfomycinResist"/>
</dbReference>
<dbReference type="OrthoDB" id="9798430at2"/>
<proteinExistence type="predicted"/>
<evidence type="ECO:0000256" key="1">
    <source>
        <dbReference type="ARBA" id="ARBA00022723"/>
    </source>
</evidence>
<reference evidence="3 4" key="1">
    <citation type="submission" date="2012-10" db="EMBL/GenBank/DDBJ databases">
        <title>Genome sequencing of Tanticharoenia sakaeratensis NBRC 103193.</title>
        <authorList>
            <person name="Azuma Y."/>
            <person name="Hadano H."/>
            <person name="Hirakawa H."/>
            <person name="Matsushita K."/>
        </authorList>
    </citation>
    <scope>NUCLEOTIDE SEQUENCE [LARGE SCALE GENOMIC DNA]</scope>
    <source>
        <strain evidence="3 4">NBRC 103193</strain>
    </source>
</reference>
<dbReference type="GO" id="GO:0046872">
    <property type="term" value="F:metal ion binding"/>
    <property type="evidence" value="ECO:0007669"/>
    <property type="project" value="UniProtKB-KW"/>
</dbReference>
<dbReference type="CDD" id="cd07264">
    <property type="entry name" value="VOC_like"/>
    <property type="match status" value="1"/>
</dbReference>
<sequence length="130" mass="13705">MRLSHVILYVPDVAQSVAFYGRAFGLPPRFVHESGAYAELAAGEAAIAFASEVLARESMGADFVAVRPDRAPPGIEITLTTDDVARAFDMAIAAGAEPVALPQTKPWGQMVAYVRDADGFLVELASPIGA</sequence>
<evidence type="ECO:0000259" key="2">
    <source>
        <dbReference type="PROSITE" id="PS51819"/>
    </source>
</evidence>
<dbReference type="SUPFAM" id="SSF54593">
    <property type="entry name" value="Glyoxalase/Bleomycin resistance protein/Dihydroxybiphenyl dioxygenase"/>
    <property type="match status" value="1"/>
</dbReference>
<dbReference type="Pfam" id="PF00903">
    <property type="entry name" value="Glyoxalase"/>
    <property type="match status" value="1"/>
</dbReference>
<organism evidence="3 4">
    <name type="scientific">Tanticharoenia sakaeratensis NBRC 103193</name>
    <dbReference type="NCBI Taxonomy" id="1231623"/>
    <lineage>
        <taxon>Bacteria</taxon>
        <taxon>Pseudomonadati</taxon>
        <taxon>Pseudomonadota</taxon>
        <taxon>Alphaproteobacteria</taxon>
        <taxon>Acetobacterales</taxon>
        <taxon>Acetobacteraceae</taxon>
        <taxon>Tanticharoenia</taxon>
    </lineage>
</organism>
<dbReference type="RefSeq" id="WP_048846075.1">
    <property type="nucleotide sequence ID" value="NZ_BALE01000002.1"/>
</dbReference>
<keyword evidence="4" id="KW-1185">Reference proteome</keyword>
<name>A0A0D6MH44_9PROT</name>
<evidence type="ECO:0000313" key="4">
    <source>
        <dbReference type="Proteomes" id="UP000032679"/>
    </source>
</evidence>
<dbReference type="PROSITE" id="PS00934">
    <property type="entry name" value="GLYOXALASE_I_1"/>
    <property type="match status" value="1"/>
</dbReference>
<dbReference type="PROSITE" id="PS51819">
    <property type="entry name" value="VOC"/>
    <property type="match status" value="1"/>
</dbReference>
<dbReference type="InterPro" id="IPR029068">
    <property type="entry name" value="Glyas_Bleomycin-R_OHBP_Dase"/>
</dbReference>
<dbReference type="InterPro" id="IPR037523">
    <property type="entry name" value="VOC_core"/>
</dbReference>
<gene>
    <name evidence="3" type="ORF">Tasa_002_050</name>
</gene>
<dbReference type="EMBL" id="BALE01000002">
    <property type="protein sequence ID" value="GAN52770.1"/>
    <property type="molecule type" value="Genomic_DNA"/>
</dbReference>
<dbReference type="InterPro" id="IPR004360">
    <property type="entry name" value="Glyas_Fos-R_dOase_dom"/>
</dbReference>
<accession>A0A0D6MH44</accession>
<keyword evidence="1" id="KW-0479">Metal-binding</keyword>
<dbReference type="Proteomes" id="UP000032679">
    <property type="component" value="Unassembled WGS sequence"/>
</dbReference>
<evidence type="ECO:0000313" key="3">
    <source>
        <dbReference type="EMBL" id="GAN52770.1"/>
    </source>
</evidence>
<comment type="caution">
    <text evidence="3">The sequence shown here is derived from an EMBL/GenBank/DDBJ whole genome shotgun (WGS) entry which is preliminary data.</text>
</comment>
<dbReference type="STRING" id="1231623.Tasa_002_050"/>
<dbReference type="PANTHER" id="PTHR21366:SF22">
    <property type="entry name" value="VOC DOMAIN-CONTAINING PROTEIN"/>
    <property type="match status" value="1"/>
</dbReference>
<dbReference type="GO" id="GO:0004462">
    <property type="term" value="F:lactoylglutathione lyase activity"/>
    <property type="evidence" value="ECO:0007669"/>
    <property type="project" value="InterPro"/>
</dbReference>
<dbReference type="PANTHER" id="PTHR21366">
    <property type="entry name" value="GLYOXALASE FAMILY PROTEIN"/>
    <property type="match status" value="1"/>
</dbReference>
<dbReference type="AlphaFoldDB" id="A0A0D6MH44"/>